<sequence>MPFIKPLLKKAAVSMYSVTSAQQNTQYEDDYIQPLNESFLQEEGCLASIVQSKRCHSTIQASFKRDGSVDVCGSGEKIRPMMSHLSTTTRSNPEIQTPESVYNIHQEDHLECKRELSRDDFSMRSFYNSIATSIITIVPALATSSISSMISRSFVQPSSFFANLEDHRIDSNETNDSRGTSEGSFIDQEGIQLMMKVYSYLSRKISLNKELVIKFLNFLVFLNLLMLNILKFCLGYLEDVSSPASEIQPKYHQN</sequence>
<comment type="caution">
    <text evidence="1">The sequence shown here is derived from an EMBL/GenBank/DDBJ whole genome shotgun (WGS) entry which is preliminary data.</text>
</comment>
<evidence type="ECO:0000313" key="1">
    <source>
        <dbReference type="EMBL" id="KAH3687196.1"/>
    </source>
</evidence>
<accession>A0A9P8TQ81</accession>
<organism evidence="1 2">
    <name type="scientific">Wickerhamomyces pijperi</name>
    <name type="common">Yeast</name>
    <name type="synonym">Pichia pijperi</name>
    <dbReference type="NCBI Taxonomy" id="599730"/>
    <lineage>
        <taxon>Eukaryota</taxon>
        <taxon>Fungi</taxon>
        <taxon>Dikarya</taxon>
        <taxon>Ascomycota</taxon>
        <taxon>Saccharomycotina</taxon>
        <taxon>Saccharomycetes</taxon>
        <taxon>Phaffomycetales</taxon>
        <taxon>Wickerhamomycetaceae</taxon>
        <taxon>Wickerhamomyces</taxon>
    </lineage>
</organism>
<dbReference type="Proteomes" id="UP000774326">
    <property type="component" value="Unassembled WGS sequence"/>
</dbReference>
<proteinExistence type="predicted"/>
<reference evidence="1" key="1">
    <citation type="journal article" date="2021" name="Open Biol.">
        <title>Shared evolutionary footprints suggest mitochondrial oxidative damage underlies multiple complex I losses in fungi.</title>
        <authorList>
            <person name="Schikora-Tamarit M.A."/>
            <person name="Marcet-Houben M."/>
            <person name="Nosek J."/>
            <person name="Gabaldon T."/>
        </authorList>
    </citation>
    <scope>NUCLEOTIDE SEQUENCE</scope>
    <source>
        <strain evidence="1">CBS2887</strain>
    </source>
</reference>
<evidence type="ECO:0000313" key="2">
    <source>
        <dbReference type="Proteomes" id="UP000774326"/>
    </source>
</evidence>
<name>A0A9P8TQ81_WICPI</name>
<keyword evidence="2" id="KW-1185">Reference proteome</keyword>
<reference evidence="1" key="2">
    <citation type="submission" date="2021-01" db="EMBL/GenBank/DDBJ databases">
        <authorList>
            <person name="Schikora-Tamarit M.A."/>
        </authorList>
    </citation>
    <scope>NUCLEOTIDE SEQUENCE</scope>
    <source>
        <strain evidence="1">CBS2887</strain>
    </source>
</reference>
<dbReference type="EMBL" id="JAEUBG010000936">
    <property type="protein sequence ID" value="KAH3687196.1"/>
    <property type="molecule type" value="Genomic_DNA"/>
</dbReference>
<gene>
    <name evidence="1" type="ORF">WICPIJ_001826</name>
</gene>
<protein>
    <submittedName>
        <fullName evidence="1">Uncharacterized protein</fullName>
    </submittedName>
</protein>
<dbReference type="AlphaFoldDB" id="A0A9P8TQ81"/>